<proteinExistence type="predicted"/>
<evidence type="ECO:0000256" key="1">
    <source>
        <dbReference type="SAM" id="MobiDB-lite"/>
    </source>
</evidence>
<dbReference type="RefSeq" id="WP_152275949.1">
    <property type="nucleotide sequence ID" value="NZ_WEKV01000004.1"/>
</dbReference>
<dbReference type="Proteomes" id="UP000469949">
    <property type="component" value="Unassembled WGS sequence"/>
</dbReference>
<feature type="region of interest" description="Disordered" evidence="1">
    <location>
        <begin position="20"/>
        <end position="39"/>
    </location>
</feature>
<evidence type="ECO:0000313" key="3">
    <source>
        <dbReference type="Proteomes" id="UP000469949"/>
    </source>
</evidence>
<comment type="caution">
    <text evidence="2">The sequence shown here is derived from an EMBL/GenBank/DDBJ whole genome shotgun (WGS) entry which is preliminary data.</text>
</comment>
<name>A0A833N1A9_9HYPH</name>
<evidence type="ECO:0000313" key="2">
    <source>
        <dbReference type="EMBL" id="KAB7787207.1"/>
    </source>
</evidence>
<reference evidence="2 3" key="1">
    <citation type="submission" date="2019-10" db="EMBL/GenBank/DDBJ databases">
        <title>Draft Genome Sequence of the Caffeine Degrading Methylotroph Methylorubrum populi PINKEL.</title>
        <authorList>
            <person name="Dawson S.C."/>
            <person name="Zhang X."/>
            <person name="Wright M.E."/>
            <person name="Sharma G."/>
            <person name="Langner J.T."/>
            <person name="Ditty J.L."/>
            <person name="Subuyuj G.A."/>
        </authorList>
    </citation>
    <scope>NUCLEOTIDE SEQUENCE [LARGE SCALE GENOMIC DNA]</scope>
    <source>
        <strain evidence="2 3">Pinkel</strain>
    </source>
</reference>
<protein>
    <submittedName>
        <fullName evidence="2">Uncharacterized protein</fullName>
    </submittedName>
</protein>
<dbReference type="EMBL" id="WEKV01000004">
    <property type="protein sequence ID" value="KAB7787207.1"/>
    <property type="molecule type" value="Genomic_DNA"/>
</dbReference>
<dbReference type="AlphaFoldDB" id="A0A833N1A9"/>
<gene>
    <name evidence="2" type="ORF">F8B43_0643</name>
</gene>
<organism evidence="2 3">
    <name type="scientific">Methylorubrum populi</name>
    <dbReference type="NCBI Taxonomy" id="223967"/>
    <lineage>
        <taxon>Bacteria</taxon>
        <taxon>Pseudomonadati</taxon>
        <taxon>Pseudomonadota</taxon>
        <taxon>Alphaproteobacteria</taxon>
        <taxon>Hyphomicrobiales</taxon>
        <taxon>Methylobacteriaceae</taxon>
        <taxon>Methylorubrum</taxon>
    </lineage>
</organism>
<accession>A0A833N1A9</accession>
<sequence length="60" mass="6453">MAGISSRYLQNLVCVLPLRRDEDASGERPPSGDPQAPGRVFSPASAALFQVRFDDLGHAL</sequence>